<proteinExistence type="inferred from homology"/>
<reference evidence="2 3" key="1">
    <citation type="submission" date="2016-02" db="EMBL/GenBank/DDBJ databases">
        <title>Draft genome sequence of Thermodesulfatator sp. S606.</title>
        <authorList>
            <person name="Lai Q."/>
            <person name="Cao J."/>
            <person name="Dupont S."/>
            <person name="Shao Z."/>
            <person name="Jebbar M."/>
            <person name="Alain K."/>
        </authorList>
    </citation>
    <scope>NUCLEOTIDE SEQUENCE [LARGE SCALE GENOMIC DNA]</scope>
    <source>
        <strain evidence="2 3">S606</strain>
    </source>
</reference>
<keyword evidence="3" id="KW-1185">Reference proteome</keyword>
<dbReference type="RefSeq" id="WP_068540817.1">
    <property type="nucleotide sequence ID" value="NZ_LSFI01000004.1"/>
</dbReference>
<dbReference type="SUPFAM" id="SSF54913">
    <property type="entry name" value="GlnB-like"/>
    <property type="match status" value="1"/>
</dbReference>
<gene>
    <name evidence="2" type="ORF">TH606_01295</name>
</gene>
<dbReference type="AlphaFoldDB" id="A0A177EBD4"/>
<dbReference type="InterPro" id="IPR015867">
    <property type="entry name" value="N-reg_PII/ATP_PRibTrfase_C"/>
</dbReference>
<evidence type="ECO:0000313" key="3">
    <source>
        <dbReference type="Proteomes" id="UP000076964"/>
    </source>
</evidence>
<comment type="similarity">
    <text evidence="1">Belongs to the UPF0166 family.</text>
</comment>
<dbReference type="InterPro" id="IPR003793">
    <property type="entry name" value="UPF0166"/>
</dbReference>
<comment type="caution">
    <text evidence="2">The sequence shown here is derived from an EMBL/GenBank/DDBJ whole genome shotgun (WGS) entry which is preliminary data.</text>
</comment>
<dbReference type="PANTHER" id="PTHR35983:SF1">
    <property type="entry name" value="UPF0166 PROTEIN TM_0021"/>
    <property type="match status" value="1"/>
</dbReference>
<dbReference type="PANTHER" id="PTHR35983">
    <property type="entry name" value="UPF0166 PROTEIN TM_0021"/>
    <property type="match status" value="1"/>
</dbReference>
<sequence>MNYKLLSIYIDEDEKGENGLLYKEVLAFLTEKGIEGATVFKGVFGWGHDKVIHTVSLLRASSGLPLKIEIIEKEEVIEGLLPELKKIIHKGLITISEVQVIHRP</sequence>
<dbReference type="OrthoDB" id="9795853at2"/>
<protein>
    <submittedName>
        <fullName evidence="2">Uncharacterized protein</fullName>
    </submittedName>
</protein>
<dbReference type="Gene3D" id="3.30.70.120">
    <property type="match status" value="1"/>
</dbReference>
<dbReference type="EMBL" id="LSFI01000004">
    <property type="protein sequence ID" value="OAG28492.1"/>
    <property type="molecule type" value="Genomic_DNA"/>
</dbReference>
<accession>A0A177EBD4</accession>
<evidence type="ECO:0000256" key="1">
    <source>
        <dbReference type="ARBA" id="ARBA00010554"/>
    </source>
</evidence>
<dbReference type="Proteomes" id="UP000076964">
    <property type="component" value="Unassembled WGS sequence"/>
</dbReference>
<dbReference type="STRING" id="1795632.TH606_01295"/>
<name>A0A177EBD4_9BACT</name>
<dbReference type="Pfam" id="PF02641">
    <property type="entry name" value="DUF190"/>
    <property type="match status" value="1"/>
</dbReference>
<dbReference type="InterPro" id="IPR011322">
    <property type="entry name" value="N-reg_PII-like_a/b"/>
</dbReference>
<evidence type="ECO:0000313" key="2">
    <source>
        <dbReference type="EMBL" id="OAG28492.1"/>
    </source>
</evidence>
<organism evidence="2 3">
    <name type="scientific">Thermodesulfatator autotrophicus</name>
    <dbReference type="NCBI Taxonomy" id="1795632"/>
    <lineage>
        <taxon>Bacteria</taxon>
        <taxon>Pseudomonadati</taxon>
        <taxon>Thermodesulfobacteriota</taxon>
        <taxon>Thermodesulfobacteria</taxon>
        <taxon>Thermodesulfobacteriales</taxon>
        <taxon>Thermodesulfatatoraceae</taxon>
        <taxon>Thermodesulfatator</taxon>
    </lineage>
</organism>